<sequence>MLPFIIAGVALTSLAAAATAYYKRSGDKEDKPTKASLGDIAIWGQQDAGKTTFIACLRGAPPTSDKKEQTSSIRRYSKFKVTSRDGQPHEIQELLDMPAGDDRLNNWLTEIETRKHIFYIITLAKFDDTEYFRKVRTDIAHTVERLKISNKESKRIHIIGAHLDNSKWKDFEPSRVREKILQDDGMREIREHLGKVAGYFYAANLLDPSSATRLIEDIIDDCAAQLP</sequence>
<feature type="signal peptide" evidence="1">
    <location>
        <begin position="1"/>
        <end position="20"/>
    </location>
</feature>
<dbReference type="AlphaFoldDB" id="A0A7G5DMD3"/>
<keyword evidence="1" id="KW-0732">Signal</keyword>
<evidence type="ECO:0000313" key="2">
    <source>
        <dbReference type="EMBL" id="QMV62908.1"/>
    </source>
</evidence>
<evidence type="ECO:0000313" key="3">
    <source>
        <dbReference type="Proteomes" id="UP000515276"/>
    </source>
</evidence>
<evidence type="ECO:0000256" key="1">
    <source>
        <dbReference type="SAM" id="SignalP"/>
    </source>
</evidence>
<dbReference type="Proteomes" id="UP000515276">
    <property type="component" value="Chromosome"/>
</dbReference>
<organism evidence="2 3">
    <name type="scientific">Pseudomonas berkeleyensis</name>
    <dbReference type="NCBI Taxonomy" id="2726956"/>
    <lineage>
        <taxon>Bacteria</taxon>
        <taxon>Pseudomonadati</taxon>
        <taxon>Pseudomonadota</taxon>
        <taxon>Gammaproteobacteria</taxon>
        <taxon>Pseudomonadales</taxon>
        <taxon>Pseudomonadaceae</taxon>
        <taxon>Pseudomonas</taxon>
    </lineage>
</organism>
<gene>
    <name evidence="2" type="ORF">HS968_23290</name>
</gene>
<dbReference type="Gene3D" id="3.40.50.300">
    <property type="entry name" value="P-loop containing nucleotide triphosphate hydrolases"/>
    <property type="match status" value="1"/>
</dbReference>
<dbReference type="SUPFAM" id="SSF52540">
    <property type="entry name" value="P-loop containing nucleoside triphosphate hydrolases"/>
    <property type="match status" value="1"/>
</dbReference>
<feature type="chain" id="PRO_5028942317" description="G domain-containing protein" evidence="1">
    <location>
        <begin position="21"/>
        <end position="227"/>
    </location>
</feature>
<keyword evidence="3" id="KW-1185">Reference proteome</keyword>
<protein>
    <recommendedName>
        <fullName evidence="4">G domain-containing protein</fullName>
    </recommendedName>
</protein>
<dbReference type="EMBL" id="CP059139">
    <property type="protein sequence ID" value="QMV62908.1"/>
    <property type="molecule type" value="Genomic_DNA"/>
</dbReference>
<reference evidence="2 3" key="1">
    <citation type="journal article" date="2020" name="G3 (Bethesda)">
        <title>CeMbio - The Caenorhabditis elegans Microbiome Resource.</title>
        <authorList>
            <person name="Dirksen P."/>
            <person name="Assie A."/>
            <person name="Zimmermann J."/>
            <person name="Zhang F."/>
            <person name="Tietje A.M."/>
            <person name="Marsh S.A."/>
            <person name="Felix M.A."/>
            <person name="Shapira M."/>
            <person name="Kaleta C."/>
            <person name="Schulenburg H."/>
            <person name="Samuel B."/>
        </authorList>
    </citation>
    <scope>NUCLEOTIDE SEQUENCE [LARGE SCALE GENOMIC DNA]</scope>
    <source>
        <strain evidence="2 3">MSPm1</strain>
    </source>
</reference>
<dbReference type="InterPro" id="IPR027417">
    <property type="entry name" value="P-loop_NTPase"/>
</dbReference>
<dbReference type="RefSeq" id="WP_182368876.1">
    <property type="nucleotide sequence ID" value="NZ_CP059139.1"/>
</dbReference>
<accession>A0A7G5DMD3</accession>
<proteinExistence type="predicted"/>
<evidence type="ECO:0008006" key="4">
    <source>
        <dbReference type="Google" id="ProtNLM"/>
    </source>
</evidence>
<name>A0A7G5DMD3_9PSED</name>